<feature type="region of interest" description="Disordered" evidence="6">
    <location>
        <begin position="343"/>
        <end position="394"/>
    </location>
</feature>
<dbReference type="InterPro" id="IPR051940">
    <property type="entry name" value="Chitin_bind-dev_reg"/>
</dbReference>
<dbReference type="PROSITE" id="PS50940">
    <property type="entry name" value="CHIT_BIND_II"/>
    <property type="match status" value="2"/>
</dbReference>
<dbReference type="VEuPathDB" id="VectorBase:AARA008651"/>
<dbReference type="GO" id="GO:0005576">
    <property type="term" value="C:extracellular region"/>
    <property type="evidence" value="ECO:0007669"/>
    <property type="project" value="InterPro"/>
</dbReference>
<dbReference type="GeneID" id="120901568"/>
<keyword evidence="10" id="KW-1185">Reference proteome</keyword>
<sequence>MAQLHTFYVLVLVFHALLAEAQQFTVQEEGCPKATRPHMTRCDQYYRCTVLSKDAHVWVATQCQKGLVYLHKLGTCVVPDNDWECDLSAESERNHSDENVYGIDNLNVPGLASNSANSGSEEQSEETQTSRTSKEDRTKSNGSFQMDQNDLESSGDGSGERDEIQTIAPLITTTTASTKVPGRVTTSTERISGSLNASQLDSFLAYYDTQNALKLNAKPSPPKMDEQNYLNQLKQIVSQQKQLNEMARIPSNELYFSNQPAIPVQELIKKKEPETEDTLSKLNLSPGMQEIIKSILDISQKAIANQKQAPAAPVATPQAKEPIVKPILIPISVNPVPVPNVPQAPTTTEQPLKASFPSNYNPTTLGSSSSNWDHGAMPHNALRTNDTNEPQMFHSFPPQQVLYDAYGNSFVPKDAFQPVRASYPSPTYNSYLNPTPQQSSMLINDFPAGSYYSTNSRPSLRIPPSRFSEPLSYLHRLRPSFQRINSPVSDYDDSVDDGYDRLKTPGSIESIEADGNDDLEKDLPLPANRQTDEVQDDSSQEDDDHPTSADTTYKRKLFTLGDATFDYEQYKDSMLPLVDANPNDERISVVLCMVGSRQPNNTDCFRYYICNPHNGAFQSYTCPPLTAFNKNSRMCDLSSYKPCQKAMAPPALHRPLLRTHKPVSAAGSRQQVDQIKHELRKAQKYVEMIRLEANRLRRRNGASSPSSSSGQKVILLPSLADHRGPTAPSKGQLRKESPVKKKASTAKQPARKAPRCRLEGRMPDPMDKSNYYVCHRKSPNKFIKLKMACPADLLYCADTQYCTLRTNC</sequence>
<dbReference type="VEuPathDB" id="VectorBase:AARA21_006210"/>
<evidence type="ECO:0000256" key="5">
    <source>
        <dbReference type="ARBA" id="ARBA00023180"/>
    </source>
</evidence>
<feature type="compositionally biased region" description="Basic residues" evidence="6">
    <location>
        <begin position="740"/>
        <end position="755"/>
    </location>
</feature>
<feature type="compositionally biased region" description="Acidic residues" evidence="6">
    <location>
        <begin position="511"/>
        <end position="520"/>
    </location>
</feature>
<dbReference type="PANTHER" id="PTHR23301">
    <property type="entry name" value="CHITIN BINDING PERITROPHIN-A"/>
    <property type="match status" value="1"/>
</dbReference>
<keyword evidence="2 7" id="KW-0732">Signal</keyword>
<dbReference type="KEGG" id="aara:120901568"/>
<evidence type="ECO:0000313" key="9">
    <source>
        <dbReference type="EnsemblMetazoa" id="AARA008651-PA"/>
    </source>
</evidence>
<evidence type="ECO:0000313" key="10">
    <source>
        <dbReference type="Proteomes" id="UP000075840"/>
    </source>
</evidence>
<keyword evidence="3" id="KW-0677">Repeat</keyword>
<protein>
    <recommendedName>
        <fullName evidence="8">Chitin-binding type-2 domain-containing protein</fullName>
    </recommendedName>
</protein>
<dbReference type="Pfam" id="PF01607">
    <property type="entry name" value="CBM_14"/>
    <property type="match status" value="2"/>
</dbReference>
<keyword evidence="1" id="KW-0147">Chitin-binding</keyword>
<feature type="compositionally biased region" description="Low complexity" evidence="6">
    <location>
        <begin position="118"/>
        <end position="131"/>
    </location>
</feature>
<dbReference type="SUPFAM" id="SSF57625">
    <property type="entry name" value="Invertebrate chitin-binding proteins"/>
    <property type="match status" value="3"/>
</dbReference>
<dbReference type="GO" id="GO:0008061">
    <property type="term" value="F:chitin binding"/>
    <property type="evidence" value="ECO:0007669"/>
    <property type="project" value="UniProtKB-KW"/>
</dbReference>
<dbReference type="Proteomes" id="UP000075840">
    <property type="component" value="Unassembled WGS sequence"/>
</dbReference>
<dbReference type="AlphaFoldDB" id="A0A182I501"/>
<evidence type="ECO:0000256" key="7">
    <source>
        <dbReference type="SAM" id="SignalP"/>
    </source>
</evidence>
<keyword evidence="4" id="KW-1015">Disulfide bond</keyword>
<evidence type="ECO:0000256" key="2">
    <source>
        <dbReference type="ARBA" id="ARBA00022729"/>
    </source>
</evidence>
<feature type="region of interest" description="Disordered" evidence="6">
    <location>
        <begin position="484"/>
        <end position="550"/>
    </location>
</feature>
<feature type="chain" id="PRO_5043859279" description="Chitin-binding type-2 domain-containing protein" evidence="7">
    <location>
        <begin position="22"/>
        <end position="808"/>
    </location>
</feature>
<dbReference type="InterPro" id="IPR036508">
    <property type="entry name" value="Chitin-bd_dom_sf"/>
</dbReference>
<feature type="compositionally biased region" description="Acidic residues" evidence="6">
    <location>
        <begin position="533"/>
        <end position="544"/>
    </location>
</feature>
<dbReference type="EMBL" id="APCN01003741">
    <property type="status" value="NOT_ANNOTATED_CDS"/>
    <property type="molecule type" value="Genomic_DNA"/>
</dbReference>
<reference evidence="9" key="1">
    <citation type="submission" date="2022-08" db="UniProtKB">
        <authorList>
            <consortium name="EnsemblMetazoa"/>
        </authorList>
    </citation>
    <scope>IDENTIFICATION</scope>
    <source>
        <strain evidence="9">Dongola</strain>
    </source>
</reference>
<evidence type="ECO:0000256" key="6">
    <source>
        <dbReference type="SAM" id="MobiDB-lite"/>
    </source>
</evidence>
<feature type="region of interest" description="Disordered" evidence="6">
    <location>
        <begin position="96"/>
        <end position="161"/>
    </location>
</feature>
<name>A0A182I501_ANOAR</name>
<dbReference type="RefSeq" id="XP_040165542.1">
    <property type="nucleotide sequence ID" value="XM_040309608.1"/>
</dbReference>
<dbReference type="Gene3D" id="2.170.140.10">
    <property type="entry name" value="Chitin binding domain"/>
    <property type="match status" value="2"/>
</dbReference>
<dbReference type="EnsemblMetazoa" id="AARA008651-RA">
    <property type="protein sequence ID" value="AARA008651-PA"/>
    <property type="gene ID" value="AARA008651"/>
</dbReference>
<dbReference type="SMART" id="SM00494">
    <property type="entry name" value="ChtBD2"/>
    <property type="match status" value="3"/>
</dbReference>
<keyword evidence="5" id="KW-0325">Glycoprotein</keyword>
<feature type="domain" description="Chitin-binding type-2" evidence="8">
    <location>
        <begin position="28"/>
        <end position="87"/>
    </location>
</feature>
<feature type="domain" description="Chitin-binding type-2" evidence="8">
    <location>
        <begin position="589"/>
        <end position="645"/>
    </location>
</feature>
<dbReference type="PANTHER" id="PTHR23301:SF98">
    <property type="entry name" value="CHITIN-BINDING TYPE-2 DOMAIN-CONTAINING PROTEIN-RELATED"/>
    <property type="match status" value="1"/>
</dbReference>
<evidence type="ECO:0000256" key="4">
    <source>
        <dbReference type="ARBA" id="ARBA00023157"/>
    </source>
</evidence>
<organism evidence="9 10">
    <name type="scientific">Anopheles arabiensis</name>
    <name type="common">Mosquito</name>
    <dbReference type="NCBI Taxonomy" id="7173"/>
    <lineage>
        <taxon>Eukaryota</taxon>
        <taxon>Metazoa</taxon>
        <taxon>Ecdysozoa</taxon>
        <taxon>Arthropoda</taxon>
        <taxon>Hexapoda</taxon>
        <taxon>Insecta</taxon>
        <taxon>Pterygota</taxon>
        <taxon>Neoptera</taxon>
        <taxon>Endopterygota</taxon>
        <taxon>Diptera</taxon>
        <taxon>Nematocera</taxon>
        <taxon>Culicoidea</taxon>
        <taxon>Culicidae</taxon>
        <taxon>Anophelinae</taxon>
        <taxon>Anopheles</taxon>
    </lineage>
</organism>
<dbReference type="InterPro" id="IPR002557">
    <property type="entry name" value="Chitin-bd_dom"/>
</dbReference>
<feature type="compositionally biased region" description="Polar residues" evidence="6">
    <location>
        <begin position="343"/>
        <end position="372"/>
    </location>
</feature>
<feature type="compositionally biased region" description="Polar residues" evidence="6">
    <location>
        <begin position="140"/>
        <end position="152"/>
    </location>
</feature>
<evidence type="ECO:0000259" key="8">
    <source>
        <dbReference type="PROSITE" id="PS50940"/>
    </source>
</evidence>
<evidence type="ECO:0000256" key="3">
    <source>
        <dbReference type="ARBA" id="ARBA00022737"/>
    </source>
</evidence>
<evidence type="ECO:0000256" key="1">
    <source>
        <dbReference type="ARBA" id="ARBA00022669"/>
    </source>
</evidence>
<proteinExistence type="predicted"/>
<feature type="region of interest" description="Disordered" evidence="6">
    <location>
        <begin position="718"/>
        <end position="762"/>
    </location>
</feature>
<accession>A0A182I501</accession>
<feature type="signal peptide" evidence="7">
    <location>
        <begin position="1"/>
        <end position="21"/>
    </location>
</feature>